<organism evidence="6 7">
    <name type="scientific">Candidatus Nomurabacteria bacterium GWB1_40_6</name>
    <dbReference type="NCBI Taxonomy" id="1801727"/>
    <lineage>
        <taxon>Bacteria</taxon>
        <taxon>Candidatus Nomuraibacteriota</taxon>
    </lineage>
</organism>
<sequence length="44" mass="5208">MSQTYQPKKRKRAKAHGFLVRSRTKTGQKVLVRRRRKGRAKLTV</sequence>
<dbReference type="EMBL" id="MFTD01000031">
    <property type="protein sequence ID" value="OGI46098.1"/>
    <property type="molecule type" value="Genomic_DNA"/>
</dbReference>
<name>A0A1F6TLY8_9BACT</name>
<dbReference type="PANTHER" id="PTHR14503">
    <property type="entry name" value="MITOCHONDRIAL RIBOSOMAL PROTEIN 34 FAMILY MEMBER"/>
    <property type="match status" value="1"/>
</dbReference>
<comment type="caution">
    <text evidence="6">The sequence shown here is derived from an EMBL/GenBank/DDBJ whole genome shotgun (WGS) entry which is preliminary data.</text>
</comment>
<dbReference type="GO" id="GO:0003735">
    <property type="term" value="F:structural constituent of ribosome"/>
    <property type="evidence" value="ECO:0007669"/>
    <property type="project" value="InterPro"/>
</dbReference>
<evidence type="ECO:0000256" key="3">
    <source>
        <dbReference type="ARBA" id="ARBA00023274"/>
    </source>
</evidence>
<accession>A0A1F6TLY8</accession>
<dbReference type="Proteomes" id="UP000176484">
    <property type="component" value="Unassembled WGS sequence"/>
</dbReference>
<evidence type="ECO:0000256" key="4">
    <source>
        <dbReference type="ARBA" id="ARBA00035177"/>
    </source>
</evidence>
<dbReference type="Gene3D" id="1.10.287.3980">
    <property type="match status" value="1"/>
</dbReference>
<dbReference type="PANTHER" id="PTHR14503:SF4">
    <property type="entry name" value="LARGE RIBOSOMAL SUBUNIT PROTEIN BL34M"/>
    <property type="match status" value="1"/>
</dbReference>
<dbReference type="FunFam" id="1.10.287.3980:FF:000001">
    <property type="entry name" value="Mitochondrial ribosomal protein L34"/>
    <property type="match status" value="1"/>
</dbReference>
<proteinExistence type="inferred from homology"/>
<keyword evidence="3 5" id="KW-0687">Ribonucleoprotein</keyword>
<dbReference type="GO" id="GO:1990904">
    <property type="term" value="C:ribonucleoprotein complex"/>
    <property type="evidence" value="ECO:0007669"/>
    <property type="project" value="UniProtKB-KW"/>
</dbReference>
<evidence type="ECO:0000313" key="6">
    <source>
        <dbReference type="EMBL" id="OGI46098.1"/>
    </source>
</evidence>
<evidence type="ECO:0000256" key="5">
    <source>
        <dbReference type="HAMAP-Rule" id="MF_00391"/>
    </source>
</evidence>
<evidence type="ECO:0000313" key="7">
    <source>
        <dbReference type="Proteomes" id="UP000176484"/>
    </source>
</evidence>
<dbReference type="NCBIfam" id="TIGR01030">
    <property type="entry name" value="rpmH_bact"/>
    <property type="match status" value="1"/>
</dbReference>
<protein>
    <recommendedName>
        <fullName evidence="4 5">Large ribosomal subunit protein bL34</fullName>
    </recommendedName>
</protein>
<dbReference type="HAMAP" id="MF_00391">
    <property type="entry name" value="Ribosomal_bL34"/>
    <property type="match status" value="1"/>
</dbReference>
<reference evidence="6 7" key="1">
    <citation type="journal article" date="2016" name="Nat. Commun.">
        <title>Thousands of microbial genomes shed light on interconnected biogeochemical processes in an aquifer system.</title>
        <authorList>
            <person name="Anantharaman K."/>
            <person name="Brown C.T."/>
            <person name="Hug L.A."/>
            <person name="Sharon I."/>
            <person name="Castelle C.J."/>
            <person name="Probst A.J."/>
            <person name="Thomas B.C."/>
            <person name="Singh A."/>
            <person name="Wilkins M.J."/>
            <person name="Karaoz U."/>
            <person name="Brodie E.L."/>
            <person name="Williams K.H."/>
            <person name="Hubbard S.S."/>
            <person name="Banfield J.F."/>
        </authorList>
    </citation>
    <scope>NUCLEOTIDE SEQUENCE [LARGE SCALE GENOMIC DNA]</scope>
</reference>
<dbReference type="InterPro" id="IPR000271">
    <property type="entry name" value="Ribosomal_bL34"/>
</dbReference>
<dbReference type="GO" id="GO:0006412">
    <property type="term" value="P:translation"/>
    <property type="evidence" value="ECO:0007669"/>
    <property type="project" value="UniProtKB-UniRule"/>
</dbReference>
<dbReference type="Pfam" id="PF00468">
    <property type="entry name" value="Ribosomal_L34"/>
    <property type="match status" value="1"/>
</dbReference>
<comment type="similarity">
    <text evidence="1 5">Belongs to the bacterial ribosomal protein bL34 family.</text>
</comment>
<gene>
    <name evidence="5" type="primary">rpmH</name>
    <name evidence="6" type="ORF">A2121_01920</name>
</gene>
<dbReference type="GO" id="GO:0005840">
    <property type="term" value="C:ribosome"/>
    <property type="evidence" value="ECO:0007669"/>
    <property type="project" value="UniProtKB-KW"/>
</dbReference>
<keyword evidence="2 5" id="KW-0689">Ribosomal protein</keyword>
<dbReference type="AlphaFoldDB" id="A0A1F6TLY8"/>
<evidence type="ECO:0000256" key="1">
    <source>
        <dbReference type="ARBA" id="ARBA00010111"/>
    </source>
</evidence>
<evidence type="ECO:0000256" key="2">
    <source>
        <dbReference type="ARBA" id="ARBA00022980"/>
    </source>
</evidence>